<feature type="transmembrane region" description="Helical" evidence="6">
    <location>
        <begin position="12"/>
        <end position="36"/>
    </location>
</feature>
<evidence type="ECO:0000313" key="9">
    <source>
        <dbReference type="Proteomes" id="UP000292886"/>
    </source>
</evidence>
<evidence type="ECO:0000256" key="3">
    <source>
        <dbReference type="ARBA" id="ARBA00022692"/>
    </source>
</evidence>
<name>A0A4V1AIF5_9LACO</name>
<protein>
    <submittedName>
        <fullName evidence="8">Bifunctional lysylphosphatidylglycerol flippase/synthetase MprF</fullName>
    </submittedName>
</protein>
<keyword evidence="4 6" id="KW-1133">Transmembrane helix</keyword>
<evidence type="ECO:0000256" key="6">
    <source>
        <dbReference type="SAM" id="Phobius"/>
    </source>
</evidence>
<dbReference type="InterPro" id="IPR051211">
    <property type="entry name" value="PG_lysyltransferase"/>
</dbReference>
<comment type="subcellular location">
    <subcellularLocation>
        <location evidence="1">Cell membrane</location>
        <topology evidence="1">Multi-pass membrane protein</topology>
    </subcellularLocation>
</comment>
<evidence type="ECO:0000256" key="4">
    <source>
        <dbReference type="ARBA" id="ARBA00022989"/>
    </source>
</evidence>
<sequence length="854" mass="97124">MIAKIEAIFHKYSKWIESIFLIAVSVAVLVEIVSISKTISPSQLAVQFGDIPVWKIGAIIIAGLVAVSPMIGYDVLLNKSLGNKMTKAYLFESSWIINSINNLAGFGGLVSVGLRTEFYGKKVESKNFAATLTRLFMFIMSGLSLFSIVALIMVWTGYANAYVSQYWIWLLGGSLYIPFVWVTSTINKTVITTRFKMQVTGISILEWTGVIGLFLFIGWMIGMPLPMDQVMPIFVAAMIIGIVSMIPGSIGSFDVIMIIGLSDLGLPREAAVAWLLLYRIAYYFVPFAFGLILLIKNFGASFNERYNEVPNQIVMTVGHRIVSALLYFSGVMMILYATIPDAFDRWHWLHLLNPWSANLISEFPSIILGFLLLLVARGIASQVKRALYPALIVLFLTSCYMYTREVSLWSVAFTLLLMILVWLIRARLFREQFIYSWEARTIDGVIWATLVVIYVVLGVYSLPGFKHHHHHHNLDFVLFPSSKIWLGGLLAIVVVAIFVLILERYLEGRRLILGDELDADRLQNVLTNFGGNANSQLAFLGDKYLFYYQNAAGEDTVVLQYRPRNNKLIVMGDPFGKSDDMEAAIEKFIHDSDQLGYTPVFYEVSENVAMYVHEYGYNFIKMGEEAHVDLPDFSLVGKRHKAERTIINRFERDEHHFEVVEPPFSTEFINQLQVVSDEWLHSRKEKGFSLGFFDESYLQRAPIAVVSDGAGEVYAFTNFMPTNNRVETSIDLMRFRDDAPTGVMDFLFVKLFEYSNAAGYQDFNLGMAPLANVGMYYRSFTEERVANLVYQFGSNFYSFQGLRDFKSKYADDWRPRYTSYAKSSNILFVMIALLIVDNQTIQPHTLKKLRSRDK</sequence>
<feature type="transmembrane region" description="Helical" evidence="6">
    <location>
        <begin position="166"/>
        <end position="184"/>
    </location>
</feature>
<evidence type="ECO:0000259" key="7">
    <source>
        <dbReference type="Pfam" id="PF09924"/>
    </source>
</evidence>
<accession>A0A4V1AIF5</accession>
<dbReference type="RefSeq" id="WP_133362405.1">
    <property type="nucleotide sequence ID" value="NZ_CP037940.1"/>
</dbReference>
<feature type="transmembrane region" description="Helical" evidence="6">
    <location>
        <begin position="280"/>
        <end position="300"/>
    </location>
</feature>
<reference evidence="9" key="1">
    <citation type="submission" date="2019-03" db="EMBL/GenBank/DDBJ databases">
        <title>Weissella sp. 26KH-42 Genome sequencing.</title>
        <authorList>
            <person name="Heo J."/>
            <person name="Kim S.-J."/>
            <person name="Kim J.-S."/>
            <person name="Hong S.-B."/>
            <person name="Kwon S.-W."/>
        </authorList>
    </citation>
    <scope>NUCLEOTIDE SEQUENCE [LARGE SCALE GENOMIC DNA]</scope>
    <source>
        <strain evidence="9">26KH-42</strain>
    </source>
</reference>
<dbReference type="PANTHER" id="PTHR34697:SF2">
    <property type="entry name" value="PHOSPHATIDYLGLYCEROL LYSYLTRANSFERASE"/>
    <property type="match status" value="1"/>
</dbReference>
<feature type="transmembrane region" description="Helical" evidence="6">
    <location>
        <begin position="409"/>
        <end position="429"/>
    </location>
</feature>
<proteinExistence type="predicted"/>
<feature type="transmembrane region" description="Helical" evidence="6">
    <location>
        <begin position="204"/>
        <end position="221"/>
    </location>
</feature>
<evidence type="ECO:0000256" key="1">
    <source>
        <dbReference type="ARBA" id="ARBA00004651"/>
    </source>
</evidence>
<gene>
    <name evidence="8" type="primary">mprF</name>
    <name evidence="8" type="ORF">EQG49_02020</name>
</gene>
<feature type="transmembrane region" description="Helical" evidence="6">
    <location>
        <begin position="56"/>
        <end position="77"/>
    </location>
</feature>
<dbReference type="NCBIfam" id="NF033480">
    <property type="entry name" value="bifunc_MprF"/>
    <property type="match status" value="1"/>
</dbReference>
<feature type="transmembrane region" description="Helical" evidence="6">
    <location>
        <begin position="359"/>
        <end position="379"/>
    </location>
</feature>
<dbReference type="Pfam" id="PF09924">
    <property type="entry name" value="LPG_synthase_C"/>
    <property type="match status" value="1"/>
</dbReference>
<dbReference type="EMBL" id="CP037940">
    <property type="protein sequence ID" value="QBO35325.1"/>
    <property type="molecule type" value="Genomic_DNA"/>
</dbReference>
<evidence type="ECO:0000256" key="2">
    <source>
        <dbReference type="ARBA" id="ARBA00022475"/>
    </source>
</evidence>
<keyword evidence="5 6" id="KW-0472">Membrane</keyword>
<dbReference type="InterPro" id="IPR024320">
    <property type="entry name" value="LPG_synthase_C"/>
</dbReference>
<dbReference type="GO" id="GO:0005886">
    <property type="term" value="C:plasma membrane"/>
    <property type="evidence" value="ECO:0007669"/>
    <property type="project" value="UniProtKB-SubCell"/>
</dbReference>
<dbReference type="OrthoDB" id="145485at2"/>
<evidence type="ECO:0000256" key="5">
    <source>
        <dbReference type="ARBA" id="ARBA00023136"/>
    </source>
</evidence>
<dbReference type="GO" id="GO:0006629">
    <property type="term" value="P:lipid metabolic process"/>
    <property type="evidence" value="ECO:0007669"/>
    <property type="project" value="UniProtKB-KW"/>
</dbReference>
<feature type="transmembrane region" description="Helical" evidence="6">
    <location>
        <begin position="89"/>
        <end position="114"/>
    </location>
</feature>
<dbReference type="GO" id="GO:0046677">
    <property type="term" value="P:response to antibiotic"/>
    <property type="evidence" value="ECO:0007669"/>
    <property type="project" value="UniProtKB-KW"/>
</dbReference>
<keyword evidence="2" id="KW-1003">Cell membrane</keyword>
<keyword evidence="3 6" id="KW-0812">Transmembrane</keyword>
<feature type="transmembrane region" description="Helical" evidence="6">
    <location>
        <begin position="321"/>
        <end position="339"/>
    </location>
</feature>
<keyword evidence="9" id="KW-1185">Reference proteome</keyword>
<dbReference type="KEGG" id="wei:EQG49_02020"/>
<dbReference type="SUPFAM" id="SSF55729">
    <property type="entry name" value="Acyl-CoA N-acyltransferases (Nat)"/>
    <property type="match status" value="1"/>
</dbReference>
<feature type="transmembrane region" description="Helical" evidence="6">
    <location>
        <begin position="441"/>
        <end position="462"/>
    </location>
</feature>
<dbReference type="PANTHER" id="PTHR34697">
    <property type="entry name" value="PHOSPHATIDYLGLYCEROL LYSYLTRANSFERASE"/>
    <property type="match status" value="1"/>
</dbReference>
<feature type="transmembrane region" description="Helical" evidence="6">
    <location>
        <begin position="233"/>
        <end position="260"/>
    </location>
</feature>
<dbReference type="GO" id="GO:0055091">
    <property type="term" value="P:phospholipid homeostasis"/>
    <property type="evidence" value="ECO:0007669"/>
    <property type="project" value="TreeGrafter"/>
</dbReference>
<dbReference type="Proteomes" id="UP000292886">
    <property type="component" value="Chromosome"/>
</dbReference>
<dbReference type="InterPro" id="IPR016181">
    <property type="entry name" value="Acyl_CoA_acyltransferase"/>
</dbReference>
<feature type="transmembrane region" description="Helical" evidence="6">
    <location>
        <begin position="134"/>
        <end position="154"/>
    </location>
</feature>
<feature type="transmembrane region" description="Helical" evidence="6">
    <location>
        <begin position="482"/>
        <end position="502"/>
    </location>
</feature>
<feature type="domain" description="Phosphatidylglycerol lysyltransferase C-terminal" evidence="7">
    <location>
        <begin position="528"/>
        <end position="819"/>
    </location>
</feature>
<organism evidence="8 9">
    <name type="scientific">Periweissella cryptocerci</name>
    <dbReference type="NCBI Taxonomy" id="2506420"/>
    <lineage>
        <taxon>Bacteria</taxon>
        <taxon>Bacillati</taxon>
        <taxon>Bacillota</taxon>
        <taxon>Bacilli</taxon>
        <taxon>Lactobacillales</taxon>
        <taxon>Lactobacillaceae</taxon>
        <taxon>Periweissella</taxon>
    </lineage>
</organism>
<dbReference type="AlphaFoldDB" id="A0A4V1AIF5"/>
<evidence type="ECO:0000313" key="8">
    <source>
        <dbReference type="EMBL" id="QBO35325.1"/>
    </source>
</evidence>
<dbReference type="GO" id="GO:0050071">
    <property type="term" value="F:phosphatidylglycerol lysyltransferase activity"/>
    <property type="evidence" value="ECO:0007669"/>
    <property type="project" value="UniProtKB-EC"/>
</dbReference>